<dbReference type="PROSITE" id="PS50164">
    <property type="entry name" value="GIY_YIG"/>
    <property type="match status" value="1"/>
</dbReference>
<feature type="domain" description="GIY-YIG" evidence="2">
    <location>
        <begin position="1"/>
        <end position="76"/>
    </location>
</feature>
<proteinExistence type="inferred from homology"/>
<dbReference type="Gene3D" id="3.40.1440.10">
    <property type="entry name" value="GIY-YIG endonuclease"/>
    <property type="match status" value="1"/>
</dbReference>
<dbReference type="SUPFAM" id="SSF82771">
    <property type="entry name" value="GIY-YIG endonuclease"/>
    <property type="match status" value="1"/>
</dbReference>
<dbReference type="InterPro" id="IPR050190">
    <property type="entry name" value="UPF0213_domain"/>
</dbReference>
<reference evidence="3 4" key="1">
    <citation type="journal article" date="2013" name="Genome Announc.">
        <title>Genome Sequence of the Pyrene- and Fluoranthene-Degrading Bacterium Cycloclasticus sp. Strain PY97M.</title>
        <authorList>
            <person name="Cui Z."/>
            <person name="Xu G."/>
            <person name="Li Q."/>
            <person name="Gao W."/>
            <person name="Zheng L."/>
        </authorList>
    </citation>
    <scope>NUCLEOTIDE SEQUENCE [LARGE SCALE GENOMIC DNA]</scope>
    <source>
        <strain evidence="3 4">PY97M</strain>
    </source>
</reference>
<gene>
    <name evidence="3" type="ORF">L196_02245</name>
</gene>
<dbReference type="AlphaFoldDB" id="A0AB33Z4H5"/>
<evidence type="ECO:0000259" key="2">
    <source>
        <dbReference type="PROSITE" id="PS50164"/>
    </source>
</evidence>
<comment type="caution">
    <text evidence="3">The sequence shown here is derived from an EMBL/GenBank/DDBJ whole genome shotgun (WGS) entry which is preliminary data.</text>
</comment>
<dbReference type="PANTHER" id="PTHR34477:SF1">
    <property type="entry name" value="UPF0213 PROTEIN YHBQ"/>
    <property type="match status" value="1"/>
</dbReference>
<keyword evidence="4" id="KW-1185">Reference proteome</keyword>
<comment type="similarity">
    <text evidence="1">Belongs to the UPF0213 family.</text>
</comment>
<dbReference type="RefSeq" id="WP_015005352.1">
    <property type="nucleotide sequence ID" value="NZ_JBLWZB010000002.1"/>
</dbReference>
<dbReference type="PANTHER" id="PTHR34477">
    <property type="entry name" value="UPF0213 PROTEIN YHBQ"/>
    <property type="match status" value="1"/>
</dbReference>
<accession>A0AB33Z4H5</accession>
<sequence length="80" mass="9326">MSWFVYIIEASDSSLYTGITTDLDRRFQQHATGQGAKYFKGRRPVKFVYSEKVDNRSRASIREASIKKLTRLQKLQLIKP</sequence>
<dbReference type="Proteomes" id="UP000015462">
    <property type="component" value="Unassembled WGS sequence"/>
</dbReference>
<name>A0AB33Z4H5_9GAMM</name>
<dbReference type="InterPro" id="IPR035901">
    <property type="entry name" value="GIY-YIG_endonuc_sf"/>
</dbReference>
<dbReference type="InterPro" id="IPR000305">
    <property type="entry name" value="GIY-YIG_endonuc"/>
</dbReference>
<dbReference type="CDD" id="cd10456">
    <property type="entry name" value="GIY-YIG_UPF0213"/>
    <property type="match status" value="1"/>
</dbReference>
<evidence type="ECO:0000313" key="4">
    <source>
        <dbReference type="Proteomes" id="UP000015462"/>
    </source>
</evidence>
<dbReference type="EMBL" id="ASHL01000001">
    <property type="protein sequence ID" value="EPD14280.1"/>
    <property type="molecule type" value="Genomic_DNA"/>
</dbReference>
<evidence type="ECO:0000256" key="1">
    <source>
        <dbReference type="ARBA" id="ARBA00007435"/>
    </source>
</evidence>
<dbReference type="Pfam" id="PF01541">
    <property type="entry name" value="GIY-YIG"/>
    <property type="match status" value="1"/>
</dbReference>
<organism evidence="3 4">
    <name type="scientific">Cycloclasticus pugetii</name>
    <dbReference type="NCBI Taxonomy" id="34068"/>
    <lineage>
        <taxon>Bacteria</taxon>
        <taxon>Pseudomonadati</taxon>
        <taxon>Pseudomonadota</taxon>
        <taxon>Gammaproteobacteria</taxon>
        <taxon>Thiotrichales</taxon>
        <taxon>Piscirickettsiaceae</taxon>
        <taxon>Cycloclasticus</taxon>
    </lineage>
</organism>
<protein>
    <submittedName>
        <fullName evidence="3">Excinuclease ABC, C subunit-like protein</fullName>
    </submittedName>
</protein>
<evidence type="ECO:0000313" key="3">
    <source>
        <dbReference type="EMBL" id="EPD14280.1"/>
    </source>
</evidence>